<accession>A0A1L9RPG1</accession>
<dbReference type="Pfam" id="PF04828">
    <property type="entry name" value="GFA"/>
    <property type="match status" value="2"/>
</dbReference>
<evidence type="ECO:0000313" key="6">
    <source>
        <dbReference type="EMBL" id="OJJ36835.1"/>
    </source>
</evidence>
<evidence type="ECO:0000256" key="2">
    <source>
        <dbReference type="ARBA" id="ARBA00022723"/>
    </source>
</evidence>
<dbReference type="GeneID" id="63751799"/>
<dbReference type="InterPro" id="IPR011057">
    <property type="entry name" value="Mss4-like_sf"/>
</dbReference>
<organism evidence="6 7">
    <name type="scientific">Aspergillus wentii DTO 134E9</name>
    <dbReference type="NCBI Taxonomy" id="1073089"/>
    <lineage>
        <taxon>Eukaryota</taxon>
        <taxon>Fungi</taxon>
        <taxon>Dikarya</taxon>
        <taxon>Ascomycota</taxon>
        <taxon>Pezizomycotina</taxon>
        <taxon>Eurotiomycetes</taxon>
        <taxon>Eurotiomycetidae</taxon>
        <taxon>Eurotiales</taxon>
        <taxon>Aspergillaceae</taxon>
        <taxon>Aspergillus</taxon>
        <taxon>Aspergillus subgen. Cremei</taxon>
    </lineage>
</organism>
<dbReference type="OrthoDB" id="5422068at2759"/>
<keyword evidence="4" id="KW-0456">Lyase</keyword>
<feature type="domain" description="CENP-V/GFA" evidence="5">
    <location>
        <begin position="1"/>
        <end position="111"/>
    </location>
</feature>
<keyword evidence="2" id="KW-0479">Metal-binding</keyword>
<feature type="domain" description="CENP-V/GFA" evidence="5">
    <location>
        <begin position="204"/>
        <end position="315"/>
    </location>
</feature>
<gene>
    <name evidence="6" type="ORF">ASPWEDRAFT_430953</name>
</gene>
<keyword evidence="7" id="KW-1185">Reference proteome</keyword>
<dbReference type="Proteomes" id="UP000184383">
    <property type="component" value="Unassembled WGS sequence"/>
</dbReference>
<evidence type="ECO:0000313" key="7">
    <source>
        <dbReference type="Proteomes" id="UP000184383"/>
    </source>
</evidence>
<comment type="similarity">
    <text evidence="1">Belongs to the Gfa family.</text>
</comment>
<evidence type="ECO:0000256" key="4">
    <source>
        <dbReference type="ARBA" id="ARBA00023239"/>
    </source>
</evidence>
<dbReference type="PANTHER" id="PTHR33337:SF32">
    <property type="entry name" value="DUF636 DOMAIN PROTEIN (AFU_ORTHOLOGUE AFUA_7G04120)"/>
    <property type="match status" value="1"/>
</dbReference>
<evidence type="ECO:0000256" key="1">
    <source>
        <dbReference type="ARBA" id="ARBA00005495"/>
    </source>
</evidence>
<protein>
    <recommendedName>
        <fullName evidence="5">CENP-V/GFA domain-containing protein</fullName>
    </recommendedName>
</protein>
<dbReference type="InterPro" id="IPR006913">
    <property type="entry name" value="CENP-V/GFA"/>
</dbReference>
<sequence length="361" mass="40191">MTGSISCLCGRAAQDIVLEPSTDHSIIHLCHCDSCRAITGLLCSSYRLLHTRPQKLESLGEYNQSEGICRYFCRTCGAHVFVHLEHSDQFLVASGLLVTKPPQLLSIQHWQIGDTHDGGLSSFLPGESVATRPGYCRLHAEIRAQSPAEAIPEYLESPDTASDSEHYRILQAQCYCGGVEFHITPPDSSSKDAYSPWPDLLVPYHSTSSVNTEDVKWWLQTGNTKYLAGTCACDSCRLASGFPIQTWAFVPRSNISNIDRSLTMQQYESSPGVYREFCSRCGATVFWHCQERPRIIDVSVGLLHAKSGARAEEWLEWATGRVSFAEMALEKKLIQMLEKGLRNWKQEKGPQTIGSKYPGAL</sequence>
<dbReference type="PANTHER" id="PTHR33337">
    <property type="entry name" value="GFA DOMAIN-CONTAINING PROTEIN"/>
    <property type="match status" value="1"/>
</dbReference>
<dbReference type="AlphaFoldDB" id="A0A1L9RPG1"/>
<proteinExistence type="inferred from homology"/>
<dbReference type="SUPFAM" id="SSF51316">
    <property type="entry name" value="Mss4-like"/>
    <property type="match status" value="2"/>
</dbReference>
<dbReference type="VEuPathDB" id="FungiDB:ASPWEDRAFT_430953"/>
<dbReference type="GO" id="GO:0016846">
    <property type="term" value="F:carbon-sulfur lyase activity"/>
    <property type="evidence" value="ECO:0007669"/>
    <property type="project" value="InterPro"/>
</dbReference>
<dbReference type="EMBL" id="KV878211">
    <property type="protein sequence ID" value="OJJ36835.1"/>
    <property type="molecule type" value="Genomic_DNA"/>
</dbReference>
<dbReference type="PROSITE" id="PS51891">
    <property type="entry name" value="CENP_V_GFA"/>
    <property type="match status" value="2"/>
</dbReference>
<evidence type="ECO:0000256" key="3">
    <source>
        <dbReference type="ARBA" id="ARBA00022833"/>
    </source>
</evidence>
<dbReference type="GO" id="GO:0046872">
    <property type="term" value="F:metal ion binding"/>
    <property type="evidence" value="ECO:0007669"/>
    <property type="project" value="UniProtKB-KW"/>
</dbReference>
<name>A0A1L9RPG1_ASPWE</name>
<dbReference type="STRING" id="1073089.A0A1L9RPG1"/>
<reference evidence="7" key="1">
    <citation type="journal article" date="2017" name="Genome Biol.">
        <title>Comparative genomics reveals high biological diversity and specific adaptations in the industrially and medically important fungal genus Aspergillus.</title>
        <authorList>
            <person name="de Vries R.P."/>
            <person name="Riley R."/>
            <person name="Wiebenga A."/>
            <person name="Aguilar-Osorio G."/>
            <person name="Amillis S."/>
            <person name="Uchima C.A."/>
            <person name="Anderluh G."/>
            <person name="Asadollahi M."/>
            <person name="Askin M."/>
            <person name="Barry K."/>
            <person name="Battaglia E."/>
            <person name="Bayram O."/>
            <person name="Benocci T."/>
            <person name="Braus-Stromeyer S.A."/>
            <person name="Caldana C."/>
            <person name="Canovas D."/>
            <person name="Cerqueira G.C."/>
            <person name="Chen F."/>
            <person name="Chen W."/>
            <person name="Choi C."/>
            <person name="Clum A."/>
            <person name="Dos Santos R.A."/>
            <person name="Damasio A.R."/>
            <person name="Diallinas G."/>
            <person name="Emri T."/>
            <person name="Fekete E."/>
            <person name="Flipphi M."/>
            <person name="Freyberg S."/>
            <person name="Gallo A."/>
            <person name="Gournas C."/>
            <person name="Habgood R."/>
            <person name="Hainaut M."/>
            <person name="Harispe M.L."/>
            <person name="Henrissat B."/>
            <person name="Hilden K.S."/>
            <person name="Hope R."/>
            <person name="Hossain A."/>
            <person name="Karabika E."/>
            <person name="Karaffa L."/>
            <person name="Karanyi Z."/>
            <person name="Krasevec N."/>
            <person name="Kuo A."/>
            <person name="Kusch H."/>
            <person name="LaButti K."/>
            <person name="Lagendijk E.L."/>
            <person name="Lapidus A."/>
            <person name="Levasseur A."/>
            <person name="Lindquist E."/>
            <person name="Lipzen A."/>
            <person name="Logrieco A.F."/>
            <person name="MacCabe A."/>
            <person name="Maekelae M.R."/>
            <person name="Malavazi I."/>
            <person name="Melin P."/>
            <person name="Meyer V."/>
            <person name="Mielnichuk N."/>
            <person name="Miskei M."/>
            <person name="Molnar A.P."/>
            <person name="Mule G."/>
            <person name="Ngan C.Y."/>
            <person name="Orejas M."/>
            <person name="Orosz E."/>
            <person name="Ouedraogo J.P."/>
            <person name="Overkamp K.M."/>
            <person name="Park H.-S."/>
            <person name="Perrone G."/>
            <person name="Piumi F."/>
            <person name="Punt P.J."/>
            <person name="Ram A.F."/>
            <person name="Ramon A."/>
            <person name="Rauscher S."/>
            <person name="Record E."/>
            <person name="Riano-Pachon D.M."/>
            <person name="Robert V."/>
            <person name="Roehrig J."/>
            <person name="Ruller R."/>
            <person name="Salamov A."/>
            <person name="Salih N.S."/>
            <person name="Samson R.A."/>
            <person name="Sandor E."/>
            <person name="Sanguinetti M."/>
            <person name="Schuetze T."/>
            <person name="Sepcic K."/>
            <person name="Shelest E."/>
            <person name="Sherlock G."/>
            <person name="Sophianopoulou V."/>
            <person name="Squina F.M."/>
            <person name="Sun H."/>
            <person name="Susca A."/>
            <person name="Todd R.B."/>
            <person name="Tsang A."/>
            <person name="Unkles S.E."/>
            <person name="van de Wiele N."/>
            <person name="van Rossen-Uffink D."/>
            <person name="Oliveira J.V."/>
            <person name="Vesth T.C."/>
            <person name="Visser J."/>
            <person name="Yu J.-H."/>
            <person name="Zhou M."/>
            <person name="Andersen M.R."/>
            <person name="Archer D.B."/>
            <person name="Baker S.E."/>
            <person name="Benoit I."/>
            <person name="Brakhage A.A."/>
            <person name="Braus G.H."/>
            <person name="Fischer R."/>
            <person name="Frisvad J.C."/>
            <person name="Goldman G.H."/>
            <person name="Houbraken J."/>
            <person name="Oakley B."/>
            <person name="Pocsi I."/>
            <person name="Scazzocchio C."/>
            <person name="Seiboth B."/>
            <person name="vanKuyk P.A."/>
            <person name="Wortman J."/>
            <person name="Dyer P.S."/>
            <person name="Grigoriev I.V."/>
        </authorList>
    </citation>
    <scope>NUCLEOTIDE SEQUENCE [LARGE SCALE GENOMIC DNA]</scope>
    <source>
        <strain evidence="7">DTO 134E9</strain>
    </source>
</reference>
<dbReference type="Gene3D" id="3.90.1590.10">
    <property type="entry name" value="glutathione-dependent formaldehyde- activating enzyme (gfa)"/>
    <property type="match status" value="2"/>
</dbReference>
<evidence type="ECO:0000259" key="5">
    <source>
        <dbReference type="PROSITE" id="PS51891"/>
    </source>
</evidence>
<keyword evidence="3" id="KW-0862">Zinc</keyword>
<dbReference type="RefSeq" id="XP_040690511.1">
    <property type="nucleotide sequence ID" value="XM_040835951.1"/>
</dbReference>